<proteinExistence type="inferred from homology"/>
<evidence type="ECO:0000313" key="9">
    <source>
        <dbReference type="Proteomes" id="UP001050975"/>
    </source>
</evidence>
<accession>A0AAV3X4Q0</accession>
<feature type="transmembrane region" description="Helical" evidence="7">
    <location>
        <begin position="62"/>
        <end position="87"/>
    </location>
</feature>
<keyword evidence="3" id="KW-1003">Cell membrane</keyword>
<evidence type="ECO:0000313" key="8">
    <source>
        <dbReference type="EMBL" id="GET37787.1"/>
    </source>
</evidence>
<keyword evidence="5 7" id="KW-1133">Transmembrane helix</keyword>
<feature type="transmembrane region" description="Helical" evidence="7">
    <location>
        <begin position="6"/>
        <end position="24"/>
    </location>
</feature>
<comment type="similarity">
    <text evidence="2">Belongs to the UPF0410 family.</text>
</comment>
<sequence>MTVVDAIAWIVLGLIAGAIAKAIYPGHQGGGILATIVLGILGALVGGWLGRVLFGTSAGASVAALTIPSILFAVLGAIVVLFIWGLLTRQSA</sequence>
<dbReference type="Pfam" id="PF04226">
    <property type="entry name" value="Transgly_assoc"/>
    <property type="match status" value="1"/>
</dbReference>
<dbReference type="PANTHER" id="PTHR33884:SF3">
    <property type="entry name" value="UPF0410 PROTEIN YMGE"/>
    <property type="match status" value="1"/>
</dbReference>
<organism evidence="8 9">
    <name type="scientific">Microseira wollei NIES-4236</name>
    <dbReference type="NCBI Taxonomy" id="2530354"/>
    <lineage>
        <taxon>Bacteria</taxon>
        <taxon>Bacillati</taxon>
        <taxon>Cyanobacteriota</taxon>
        <taxon>Cyanophyceae</taxon>
        <taxon>Oscillatoriophycideae</taxon>
        <taxon>Aerosakkonematales</taxon>
        <taxon>Aerosakkonemataceae</taxon>
        <taxon>Microseira</taxon>
    </lineage>
</organism>
<evidence type="ECO:0000256" key="3">
    <source>
        <dbReference type="ARBA" id="ARBA00022475"/>
    </source>
</evidence>
<evidence type="ECO:0000256" key="1">
    <source>
        <dbReference type="ARBA" id="ARBA00004651"/>
    </source>
</evidence>
<evidence type="ECO:0000256" key="2">
    <source>
        <dbReference type="ARBA" id="ARBA00011006"/>
    </source>
</evidence>
<name>A0AAV3X4Q0_9CYAN</name>
<dbReference type="InterPro" id="IPR007341">
    <property type="entry name" value="Transgly_assoc"/>
</dbReference>
<keyword evidence="4 7" id="KW-0812">Transmembrane</keyword>
<evidence type="ECO:0000256" key="7">
    <source>
        <dbReference type="SAM" id="Phobius"/>
    </source>
</evidence>
<protein>
    <recommendedName>
        <fullName evidence="10">Transglycosylase-associated protein</fullName>
    </recommendedName>
</protein>
<gene>
    <name evidence="8" type="ORF">MiSe_25410</name>
</gene>
<dbReference type="RefSeq" id="WP_226579864.1">
    <property type="nucleotide sequence ID" value="NZ_BLAY01000034.1"/>
</dbReference>
<feature type="transmembrane region" description="Helical" evidence="7">
    <location>
        <begin position="31"/>
        <end position="50"/>
    </location>
</feature>
<dbReference type="PANTHER" id="PTHR33884">
    <property type="entry name" value="UPF0410 PROTEIN YMGE"/>
    <property type="match status" value="1"/>
</dbReference>
<dbReference type="Proteomes" id="UP001050975">
    <property type="component" value="Unassembled WGS sequence"/>
</dbReference>
<keyword evidence="6 7" id="KW-0472">Membrane</keyword>
<evidence type="ECO:0000256" key="4">
    <source>
        <dbReference type="ARBA" id="ARBA00022692"/>
    </source>
</evidence>
<comment type="caution">
    <text evidence="8">The sequence shown here is derived from an EMBL/GenBank/DDBJ whole genome shotgun (WGS) entry which is preliminary data.</text>
</comment>
<evidence type="ECO:0000256" key="5">
    <source>
        <dbReference type="ARBA" id="ARBA00022989"/>
    </source>
</evidence>
<evidence type="ECO:0008006" key="10">
    <source>
        <dbReference type="Google" id="ProtNLM"/>
    </source>
</evidence>
<dbReference type="GO" id="GO:0005886">
    <property type="term" value="C:plasma membrane"/>
    <property type="evidence" value="ECO:0007669"/>
    <property type="project" value="UniProtKB-SubCell"/>
</dbReference>
<keyword evidence="9" id="KW-1185">Reference proteome</keyword>
<dbReference type="AlphaFoldDB" id="A0AAV3X4Q0"/>
<comment type="subcellular location">
    <subcellularLocation>
        <location evidence="1">Cell membrane</location>
        <topology evidence="1">Multi-pass membrane protein</topology>
    </subcellularLocation>
</comment>
<evidence type="ECO:0000256" key="6">
    <source>
        <dbReference type="ARBA" id="ARBA00023136"/>
    </source>
</evidence>
<reference evidence="8" key="1">
    <citation type="submission" date="2019-10" db="EMBL/GenBank/DDBJ databases">
        <title>Draft genome sequece of Microseira wollei NIES-4236.</title>
        <authorList>
            <person name="Yamaguchi H."/>
            <person name="Suzuki S."/>
            <person name="Kawachi M."/>
        </authorList>
    </citation>
    <scope>NUCLEOTIDE SEQUENCE</scope>
    <source>
        <strain evidence="8">NIES-4236</strain>
    </source>
</reference>
<dbReference type="EMBL" id="BLAY01000034">
    <property type="protein sequence ID" value="GET37787.1"/>
    <property type="molecule type" value="Genomic_DNA"/>
</dbReference>